<feature type="transmembrane region" description="Helical" evidence="6">
    <location>
        <begin position="83"/>
        <end position="103"/>
    </location>
</feature>
<dbReference type="GO" id="GO:0071555">
    <property type="term" value="P:cell wall organization"/>
    <property type="evidence" value="ECO:0007669"/>
    <property type="project" value="UniProtKB-KW"/>
</dbReference>
<comment type="subcellular location">
    <subcellularLocation>
        <location evidence="6">Cell inner membrane</location>
        <topology evidence="6">Multi-pass membrane protein</topology>
    </subcellularLocation>
    <subcellularLocation>
        <location evidence="1">Membrane</location>
        <topology evidence="1">Multi-pass membrane protein</topology>
    </subcellularLocation>
</comment>
<keyword evidence="3 6" id="KW-0133">Cell shape</keyword>
<dbReference type="GO" id="GO:0008360">
    <property type="term" value="P:regulation of cell shape"/>
    <property type="evidence" value="ECO:0007669"/>
    <property type="project" value="UniProtKB-KW"/>
</dbReference>
<keyword evidence="6" id="KW-0997">Cell inner membrane</keyword>
<keyword evidence="6" id="KW-0573">Peptidoglycan synthesis</keyword>
<feature type="transmembrane region" description="Helical" evidence="6">
    <location>
        <begin position="169"/>
        <end position="185"/>
    </location>
</feature>
<dbReference type="eggNOG" id="COG0772">
    <property type="taxonomic scope" value="Bacteria"/>
</dbReference>
<feature type="transmembrane region" description="Helical" evidence="6">
    <location>
        <begin position="322"/>
        <end position="343"/>
    </location>
</feature>
<keyword evidence="2 6" id="KW-0812">Transmembrane</keyword>
<keyword evidence="6" id="KW-0808">Transferase</keyword>
<dbReference type="EMBL" id="CP002198">
    <property type="protein sequence ID" value="ADN13749.1"/>
    <property type="molecule type" value="Genomic_DNA"/>
</dbReference>
<dbReference type="PANTHER" id="PTHR30474">
    <property type="entry name" value="CELL CYCLE PROTEIN"/>
    <property type="match status" value="1"/>
</dbReference>
<feature type="transmembrane region" description="Helical" evidence="6">
    <location>
        <begin position="21"/>
        <end position="41"/>
    </location>
</feature>
<comment type="function">
    <text evidence="6">Peptidoglycan polymerase that is essential for cell wall elongation.</text>
</comment>
<dbReference type="GO" id="GO:0051301">
    <property type="term" value="P:cell division"/>
    <property type="evidence" value="ECO:0007669"/>
    <property type="project" value="InterPro"/>
</dbReference>
<keyword evidence="4 6" id="KW-1133">Transmembrane helix</keyword>
<dbReference type="InterPro" id="IPR001182">
    <property type="entry name" value="FtsW/RodA"/>
</dbReference>
<dbReference type="UniPathway" id="UPA00219"/>
<evidence type="ECO:0000256" key="4">
    <source>
        <dbReference type="ARBA" id="ARBA00022989"/>
    </source>
</evidence>
<evidence type="ECO:0000256" key="1">
    <source>
        <dbReference type="ARBA" id="ARBA00004141"/>
    </source>
</evidence>
<sequence>MLQRTFLPRFNWKMWFSTLPQVDWFLFVLVVGLSTFGGLMIRSTEMHETSIDWWQHWIFAGIGTFIALLLARWRYEFLMQWHWIIYLITNLSLVSVIIIGVTANGAESWINIAGFNVQPSEFAKVGLIISLAAILHQKPATTLPAVFRALAVTALPWVLIMLQPDLGTGLVFAAITLGMLYWANINPGWLVLMISPLASMFLYNLLFPGWIVFALSMGIIAWFTLPFRFLSAIGAILGNFAAGKVSGIMWGLLKEYQKARFTSFLDPEKDALGSGYQLLQSRIAIGSGELWGRGLFNGTQTQLNFIPEQHTDFIYSSVGEELGFVGAIAVLLVFWLICWRLLVIALKAKENFGSLLAVGVLTMIAFQAVLNISMTVGLAPITGIPLPWMSYGRSALLTNFIALGLVESVANYRPRKRIY</sequence>
<proteinExistence type="inferred from homology"/>
<evidence type="ECO:0000256" key="3">
    <source>
        <dbReference type="ARBA" id="ARBA00022960"/>
    </source>
</evidence>
<keyword evidence="6" id="KW-1003">Cell membrane</keyword>
<dbReference type="EC" id="2.4.99.28" evidence="6"/>
<protein>
    <recommendedName>
        <fullName evidence="6">Peptidoglycan glycosyltransferase RodA</fullName>
        <shortName evidence="6">PGT</shortName>
        <ecNumber evidence="6">2.4.99.28</ecNumber>
    </recommendedName>
    <alternativeName>
        <fullName evidence="6">Cell elongation protein RodA</fullName>
    </alternativeName>
    <alternativeName>
        <fullName evidence="6">Cell wall polymerase</fullName>
    </alternativeName>
    <alternativeName>
        <fullName evidence="6">Peptidoglycan polymerase</fullName>
        <shortName evidence="6">PG polymerase</shortName>
    </alternativeName>
</protein>
<evidence type="ECO:0000313" key="7">
    <source>
        <dbReference type="EMBL" id="ADN13749.1"/>
    </source>
</evidence>
<dbReference type="HOGENOM" id="CLU_029243_2_2_3"/>
<dbReference type="NCBIfam" id="NF037961">
    <property type="entry name" value="RodA_shape"/>
    <property type="match status" value="1"/>
</dbReference>
<dbReference type="PANTHER" id="PTHR30474:SF1">
    <property type="entry name" value="PEPTIDOGLYCAN GLYCOSYLTRANSFERASE MRDB"/>
    <property type="match status" value="1"/>
</dbReference>
<comment type="catalytic activity">
    <reaction evidence="6">
        <text>[GlcNAc-(1-&gt;4)-Mur2Ac(oyl-L-Ala-gamma-D-Glu-L-Lys-D-Ala-D-Ala)](n)-di-trans,octa-cis-undecaprenyl diphosphate + beta-D-GlcNAc-(1-&gt;4)-Mur2Ac(oyl-L-Ala-gamma-D-Glu-L-Lys-D-Ala-D-Ala)-di-trans,octa-cis-undecaprenyl diphosphate = [GlcNAc-(1-&gt;4)-Mur2Ac(oyl-L-Ala-gamma-D-Glu-L-Lys-D-Ala-D-Ala)](n+1)-di-trans,octa-cis-undecaprenyl diphosphate + di-trans,octa-cis-undecaprenyl diphosphate + H(+)</text>
        <dbReference type="Rhea" id="RHEA:23708"/>
        <dbReference type="Rhea" id="RHEA-COMP:9602"/>
        <dbReference type="Rhea" id="RHEA-COMP:9603"/>
        <dbReference type="ChEBI" id="CHEBI:15378"/>
        <dbReference type="ChEBI" id="CHEBI:58405"/>
        <dbReference type="ChEBI" id="CHEBI:60033"/>
        <dbReference type="ChEBI" id="CHEBI:78435"/>
        <dbReference type="EC" id="2.4.99.28"/>
    </reaction>
</comment>
<organism evidence="7 8">
    <name type="scientific">Gloeothece verrucosa (strain PCC 7822)</name>
    <name type="common">Cyanothece sp. (strain PCC 7822)</name>
    <dbReference type="NCBI Taxonomy" id="497965"/>
    <lineage>
        <taxon>Bacteria</taxon>
        <taxon>Bacillati</taxon>
        <taxon>Cyanobacteriota</taxon>
        <taxon>Cyanophyceae</taxon>
        <taxon>Oscillatoriophycideae</taxon>
        <taxon>Chroococcales</taxon>
        <taxon>Aphanothecaceae</taxon>
        <taxon>Gloeothece</taxon>
        <taxon>Gloeothece verrucosa</taxon>
    </lineage>
</organism>
<evidence type="ECO:0000256" key="6">
    <source>
        <dbReference type="HAMAP-Rule" id="MF_02079"/>
    </source>
</evidence>
<keyword evidence="8" id="KW-1185">Reference proteome</keyword>
<dbReference type="GO" id="GO:0008955">
    <property type="term" value="F:peptidoglycan glycosyltransferase activity"/>
    <property type="evidence" value="ECO:0007669"/>
    <property type="project" value="UniProtKB-UniRule"/>
</dbReference>
<evidence type="ECO:0000313" key="8">
    <source>
        <dbReference type="Proteomes" id="UP000008206"/>
    </source>
</evidence>
<dbReference type="InterPro" id="IPR011923">
    <property type="entry name" value="RodA/MrdB"/>
</dbReference>
<reference evidence="8" key="1">
    <citation type="journal article" date="2011" name="MBio">
        <title>Novel metabolic attributes of the genus Cyanothece, comprising a group of unicellular nitrogen-fixing Cyanobacteria.</title>
        <authorList>
            <person name="Bandyopadhyay A."/>
            <person name="Elvitigala T."/>
            <person name="Welsh E."/>
            <person name="Stockel J."/>
            <person name="Liberton M."/>
            <person name="Min H."/>
            <person name="Sherman L.A."/>
            <person name="Pakrasi H.B."/>
        </authorList>
    </citation>
    <scope>NUCLEOTIDE SEQUENCE [LARGE SCALE GENOMIC DNA]</scope>
    <source>
        <strain evidence="8">PCC 7822</strain>
    </source>
</reference>
<dbReference type="RefSeq" id="WP_013321856.1">
    <property type="nucleotide sequence ID" value="NC_014501.1"/>
</dbReference>
<dbReference type="GO" id="GO:0005886">
    <property type="term" value="C:plasma membrane"/>
    <property type="evidence" value="ECO:0007669"/>
    <property type="project" value="UniProtKB-SubCell"/>
</dbReference>
<feature type="transmembrane region" description="Helical" evidence="6">
    <location>
        <begin position="391"/>
        <end position="410"/>
    </location>
</feature>
<comment type="pathway">
    <text evidence="6">Cell wall biogenesis; peptidoglycan biosynthesis.</text>
</comment>
<name>E0U8K3_GLOV7</name>
<dbReference type="GO" id="GO:0009252">
    <property type="term" value="P:peptidoglycan biosynthetic process"/>
    <property type="evidence" value="ECO:0007669"/>
    <property type="project" value="UniProtKB-UniRule"/>
</dbReference>
<comment type="similarity">
    <text evidence="6">Belongs to the SEDS family. MrdB/RodA subfamily.</text>
</comment>
<dbReference type="GO" id="GO:0032153">
    <property type="term" value="C:cell division site"/>
    <property type="evidence" value="ECO:0007669"/>
    <property type="project" value="TreeGrafter"/>
</dbReference>
<dbReference type="HAMAP" id="MF_02079">
    <property type="entry name" value="PGT_RodA"/>
    <property type="match status" value="1"/>
</dbReference>
<dbReference type="Pfam" id="PF01098">
    <property type="entry name" value="FTSW_RODA_SPOVE"/>
    <property type="match status" value="1"/>
</dbReference>
<dbReference type="NCBIfam" id="TIGR02210">
    <property type="entry name" value="rodA_shape"/>
    <property type="match status" value="1"/>
</dbReference>
<dbReference type="GO" id="GO:0015648">
    <property type="term" value="F:lipid-linked peptidoglycan transporter activity"/>
    <property type="evidence" value="ECO:0007669"/>
    <property type="project" value="TreeGrafter"/>
</dbReference>
<feature type="transmembrane region" description="Helical" evidence="6">
    <location>
        <begin position="205"/>
        <end position="225"/>
    </location>
</feature>
<keyword evidence="5 6" id="KW-0472">Membrane</keyword>
<keyword evidence="6" id="KW-0961">Cell wall biogenesis/degradation</keyword>
<feature type="transmembrane region" description="Helical" evidence="6">
    <location>
        <begin position="232"/>
        <end position="253"/>
    </location>
</feature>
<feature type="transmembrane region" description="Helical" evidence="6">
    <location>
        <begin position="145"/>
        <end position="162"/>
    </location>
</feature>
<dbReference type="Proteomes" id="UP000008206">
    <property type="component" value="Chromosome"/>
</dbReference>
<dbReference type="STRING" id="497965.Cyan7822_1762"/>
<feature type="transmembrane region" description="Helical" evidence="6">
    <location>
        <begin position="53"/>
        <end position="71"/>
    </location>
</feature>
<feature type="transmembrane region" description="Helical" evidence="6">
    <location>
        <begin position="355"/>
        <end position="379"/>
    </location>
</feature>
<dbReference type="AlphaFoldDB" id="E0U8K3"/>
<accession>E0U8K3</accession>
<gene>
    <name evidence="6" type="primary">rodA</name>
    <name evidence="7" type="ordered locus">Cyan7822_1762</name>
</gene>
<evidence type="ECO:0000256" key="5">
    <source>
        <dbReference type="ARBA" id="ARBA00023136"/>
    </source>
</evidence>
<dbReference type="OrthoDB" id="9768187at2"/>
<dbReference type="KEGG" id="cyj:Cyan7822_1762"/>
<keyword evidence="6" id="KW-0328">Glycosyltransferase</keyword>
<evidence type="ECO:0000256" key="2">
    <source>
        <dbReference type="ARBA" id="ARBA00022692"/>
    </source>
</evidence>